<gene>
    <name evidence="1" type="ORF">ABG79_00127</name>
</gene>
<dbReference type="InterPro" id="IPR023198">
    <property type="entry name" value="PGP-like_dom2"/>
</dbReference>
<evidence type="ECO:0000313" key="2">
    <source>
        <dbReference type="Proteomes" id="UP000052015"/>
    </source>
</evidence>
<comment type="caution">
    <text evidence="1">The sequence shown here is derived from an EMBL/GenBank/DDBJ whole genome shotgun (WGS) entry which is preliminary data.</text>
</comment>
<dbReference type="NCBIfam" id="TIGR01549">
    <property type="entry name" value="HAD-SF-IA-v1"/>
    <property type="match status" value="1"/>
</dbReference>
<dbReference type="OrthoDB" id="9797743at2"/>
<dbReference type="PRINTS" id="PR00413">
    <property type="entry name" value="HADHALOGNASE"/>
</dbReference>
<dbReference type="SFLD" id="SFLDG01135">
    <property type="entry name" value="C1.5.6:_HAD__Beta-PGM__Phospha"/>
    <property type="match status" value="1"/>
</dbReference>
<dbReference type="Gene3D" id="1.10.150.240">
    <property type="entry name" value="Putative phosphatase, domain 2"/>
    <property type="match status" value="1"/>
</dbReference>
<proteinExistence type="predicted"/>
<dbReference type="GO" id="GO:0016791">
    <property type="term" value="F:phosphatase activity"/>
    <property type="evidence" value="ECO:0007669"/>
    <property type="project" value="TreeGrafter"/>
</dbReference>
<dbReference type="InterPro" id="IPR041492">
    <property type="entry name" value="HAD_2"/>
</dbReference>
<dbReference type="Gene3D" id="3.40.50.1000">
    <property type="entry name" value="HAD superfamily/HAD-like"/>
    <property type="match status" value="1"/>
</dbReference>
<dbReference type="InterPro" id="IPR036412">
    <property type="entry name" value="HAD-like_sf"/>
</dbReference>
<dbReference type="STRING" id="908809.ABG79_00127"/>
<accession>A0A0R3JY16</accession>
<dbReference type="InterPro" id="IPR023214">
    <property type="entry name" value="HAD_sf"/>
</dbReference>
<dbReference type="Proteomes" id="UP000052015">
    <property type="component" value="Unassembled WGS sequence"/>
</dbReference>
<reference evidence="1 2" key="1">
    <citation type="submission" date="2015-09" db="EMBL/GenBank/DDBJ databases">
        <title>Draft genome sequence of a Caloramator mitchellensis, a moderate thermophile from the Great Artesian Basin of Australia.</title>
        <authorList>
            <person name="Patel B.K."/>
        </authorList>
    </citation>
    <scope>NUCLEOTIDE SEQUENCE [LARGE SCALE GENOMIC DNA]</scope>
    <source>
        <strain evidence="1 2">VF08</strain>
    </source>
</reference>
<dbReference type="AlphaFoldDB" id="A0A0R3JY16"/>
<dbReference type="SUPFAM" id="SSF56784">
    <property type="entry name" value="HAD-like"/>
    <property type="match status" value="1"/>
</dbReference>
<organism evidence="1 2">
    <name type="scientific">Caloramator mitchellensis</name>
    <dbReference type="NCBI Taxonomy" id="908809"/>
    <lineage>
        <taxon>Bacteria</taxon>
        <taxon>Bacillati</taxon>
        <taxon>Bacillota</taxon>
        <taxon>Clostridia</taxon>
        <taxon>Eubacteriales</taxon>
        <taxon>Clostridiaceae</taxon>
        <taxon>Caloramator</taxon>
    </lineage>
</organism>
<dbReference type="SFLD" id="SFLDS00003">
    <property type="entry name" value="Haloacid_Dehalogenase"/>
    <property type="match status" value="1"/>
</dbReference>
<keyword evidence="1" id="KW-0378">Hydrolase</keyword>
<dbReference type="EMBL" id="LKHP01000001">
    <property type="protein sequence ID" value="KRQ87962.1"/>
    <property type="molecule type" value="Genomic_DNA"/>
</dbReference>
<dbReference type="PANTHER" id="PTHR18901">
    <property type="entry name" value="2-DEOXYGLUCOSE-6-PHOSPHATE PHOSPHATASE 2"/>
    <property type="match status" value="1"/>
</dbReference>
<dbReference type="RefSeq" id="WP_057976045.1">
    <property type="nucleotide sequence ID" value="NZ_LKHP01000001.1"/>
</dbReference>
<dbReference type="CDD" id="cd07505">
    <property type="entry name" value="HAD_BPGM-like"/>
    <property type="match status" value="1"/>
</dbReference>
<evidence type="ECO:0000313" key="1">
    <source>
        <dbReference type="EMBL" id="KRQ87962.1"/>
    </source>
</evidence>
<sequence length="219" mass="24977">MLANIKAVIFDLDGTLIDSLWVWKQVDIEFLKKHGITPPEELQKTIEGLSFVDTALYFKEKFGIKDSVEEIMVEWSEMVSEYYSSVIEIKKGVKEFLEYLKNNGYKIGIATSNSKDLVESVLTRNEILKYFEVIVTTDEVSKTKTEPDVFLETARRLNVEPQHCLVFEDTISGATGAKKAGMKVTGIFDEHGTCTPEEFAEYVDELVHDYDSILTKYCK</sequence>
<protein>
    <submittedName>
        <fullName evidence="1">Phosphorylated carbohydrates phosphatase</fullName>
        <ecNumber evidence="1">3.1.3.-</ecNumber>
    </submittedName>
</protein>
<dbReference type="NCBIfam" id="TIGR01509">
    <property type="entry name" value="HAD-SF-IA-v3"/>
    <property type="match status" value="1"/>
</dbReference>
<dbReference type="SFLD" id="SFLDG01129">
    <property type="entry name" value="C1.5:_HAD__Beta-PGM__Phosphata"/>
    <property type="match status" value="1"/>
</dbReference>
<keyword evidence="2" id="KW-1185">Reference proteome</keyword>
<dbReference type="InterPro" id="IPR006439">
    <property type="entry name" value="HAD-SF_hydro_IA"/>
</dbReference>
<name>A0A0R3JY16_CALMK</name>
<dbReference type="PANTHER" id="PTHR18901:SF38">
    <property type="entry name" value="PSEUDOURIDINE-5'-PHOSPHATASE"/>
    <property type="match status" value="1"/>
</dbReference>
<dbReference type="Pfam" id="PF13419">
    <property type="entry name" value="HAD_2"/>
    <property type="match status" value="1"/>
</dbReference>
<dbReference type="EC" id="3.1.3.-" evidence="1"/>